<comment type="caution">
    <text evidence="2">The sequence shown here is derived from an EMBL/GenBank/DDBJ whole genome shotgun (WGS) entry which is preliminary data.</text>
</comment>
<dbReference type="EMBL" id="LUTY01001886">
    <property type="protein sequence ID" value="OAD21084.1"/>
    <property type="molecule type" value="Genomic_DNA"/>
</dbReference>
<reference evidence="2 3" key="1">
    <citation type="submission" date="2016-05" db="EMBL/GenBank/DDBJ databases">
        <title>Single-cell genome of chain-forming Candidatus Thiomargarita nelsonii and comparison to other large sulfur-oxidizing bacteria.</title>
        <authorList>
            <person name="Winkel M."/>
            <person name="Salman V."/>
            <person name="Woyke T."/>
            <person name="Schulz-Vogt H."/>
            <person name="Richter M."/>
            <person name="Flood B."/>
            <person name="Bailey J."/>
            <person name="Amann R."/>
            <person name="Mussmann M."/>
        </authorList>
    </citation>
    <scope>NUCLEOTIDE SEQUENCE [LARGE SCALE GENOMIC DNA]</scope>
    <source>
        <strain evidence="2 3">THI036</strain>
    </source>
</reference>
<protein>
    <recommendedName>
        <fullName evidence="1">CHAT domain-containing protein</fullName>
    </recommendedName>
</protein>
<dbReference type="InterPro" id="IPR024983">
    <property type="entry name" value="CHAT_dom"/>
</dbReference>
<dbReference type="Pfam" id="PF12770">
    <property type="entry name" value="CHAT"/>
    <property type="match status" value="1"/>
</dbReference>
<dbReference type="Proteomes" id="UP000076962">
    <property type="component" value="Unassembled WGS sequence"/>
</dbReference>
<accession>A0A176RZD5</accession>
<organism evidence="2 3">
    <name type="scientific">Candidatus Thiomargarita nelsonii</name>
    <dbReference type="NCBI Taxonomy" id="1003181"/>
    <lineage>
        <taxon>Bacteria</taxon>
        <taxon>Pseudomonadati</taxon>
        <taxon>Pseudomonadota</taxon>
        <taxon>Gammaproteobacteria</taxon>
        <taxon>Thiotrichales</taxon>
        <taxon>Thiotrichaceae</taxon>
        <taxon>Thiomargarita</taxon>
    </lineage>
</organism>
<gene>
    <name evidence="2" type="ORF">THIOM_003165</name>
</gene>
<evidence type="ECO:0000259" key="1">
    <source>
        <dbReference type="Pfam" id="PF12770"/>
    </source>
</evidence>
<evidence type="ECO:0000313" key="2">
    <source>
        <dbReference type="EMBL" id="OAD21084.1"/>
    </source>
</evidence>
<keyword evidence="3" id="KW-1185">Reference proteome</keyword>
<sequence length="171" mass="19408">SALYLAGEDRFTVQDLILGTVNLAKTQMVVLAACQTGISDFQKIPNEVIGFSGAFMQAGVPAIISTLWPVDEISTMLLLQRFYEIYLHKKQPPAHALQQAQYWLRDATTETLIAYSRKITQYLLEDKQHFADYCEMQIKGNGTYGHPYYWAGFVFSGWARFNSSKCPQCFT</sequence>
<evidence type="ECO:0000313" key="3">
    <source>
        <dbReference type="Proteomes" id="UP000076962"/>
    </source>
</evidence>
<feature type="non-terminal residue" evidence="2">
    <location>
        <position position="1"/>
    </location>
</feature>
<proteinExistence type="predicted"/>
<dbReference type="AlphaFoldDB" id="A0A176RZD5"/>
<name>A0A176RZD5_9GAMM</name>
<feature type="domain" description="CHAT" evidence="1">
    <location>
        <begin position="3"/>
        <end position="157"/>
    </location>
</feature>